<dbReference type="AlphaFoldDB" id="A0A0K8UBE4"/>
<evidence type="ECO:0000313" key="1">
    <source>
        <dbReference type="EMBL" id="JAI23665.1"/>
    </source>
</evidence>
<organism evidence="1">
    <name type="scientific">Bactrocera latifrons</name>
    <name type="common">Malaysian fruit fly</name>
    <name type="synonym">Chaetodacus latifrons</name>
    <dbReference type="NCBI Taxonomy" id="174628"/>
    <lineage>
        <taxon>Eukaryota</taxon>
        <taxon>Metazoa</taxon>
        <taxon>Ecdysozoa</taxon>
        <taxon>Arthropoda</taxon>
        <taxon>Hexapoda</taxon>
        <taxon>Insecta</taxon>
        <taxon>Pterygota</taxon>
        <taxon>Neoptera</taxon>
        <taxon>Endopterygota</taxon>
        <taxon>Diptera</taxon>
        <taxon>Brachycera</taxon>
        <taxon>Muscomorpha</taxon>
        <taxon>Tephritoidea</taxon>
        <taxon>Tephritidae</taxon>
        <taxon>Bactrocera</taxon>
        <taxon>Bactrocera</taxon>
    </lineage>
</organism>
<name>A0A0K8UBE4_BACLA</name>
<proteinExistence type="predicted"/>
<dbReference type="PANTHER" id="PTHR22930">
    <property type="match status" value="1"/>
</dbReference>
<protein>
    <recommendedName>
        <fullName evidence="2">Nuclease HARBI1</fullName>
    </recommendedName>
</protein>
<gene>
    <name evidence="1" type="ORF">c0_g1_i1</name>
</gene>
<reference evidence="1" key="1">
    <citation type="submission" date="2015-06" db="EMBL/GenBank/DDBJ databases">
        <authorList>
            <person name="Hoefler B.C."/>
            <person name="Straight P.D."/>
        </authorList>
    </citation>
    <scope>NUCLEOTIDE SEQUENCE</scope>
</reference>
<dbReference type="PANTHER" id="PTHR22930:SF85">
    <property type="entry name" value="GH03217P-RELATED"/>
    <property type="match status" value="1"/>
</dbReference>
<dbReference type="EMBL" id="GDHF01028649">
    <property type="protein sequence ID" value="JAI23665.1"/>
    <property type="molecule type" value="Transcribed_RNA"/>
</dbReference>
<sequence>MRVMENFIKDALFDTVCINSNNEEDKEVLNILTVIAAESSSSSEDSEQEQMEHPQCSNFMDTIDNFEDEDFKYYFRLSRKTLDYLIGRYEESERTLFATKFGKAKIPAKKMMCMHVWYLCNTITYRQRAVLFGVTKSTACAIVRRVVAWVILIIHEFVKWPTGDALEDTTRKFLQSKQIPGVIGAIDCTHIKINASIKDKQIYFDRKRNYSVVPQAIVDADKKFIDIHTYIVVNPDHIIMFIDVHFMISLIIYFR</sequence>
<dbReference type="InterPro" id="IPR045249">
    <property type="entry name" value="HARBI1-like"/>
</dbReference>
<accession>A0A0K8UBE4</accession>
<dbReference type="OrthoDB" id="2668416at2759"/>
<evidence type="ECO:0008006" key="2">
    <source>
        <dbReference type="Google" id="ProtNLM"/>
    </source>
</evidence>